<feature type="compositionally biased region" description="Basic and acidic residues" evidence="1">
    <location>
        <begin position="48"/>
        <end position="59"/>
    </location>
</feature>
<keyword evidence="3" id="KW-1185">Reference proteome</keyword>
<accession>Q725N0</accession>
<evidence type="ECO:0000256" key="1">
    <source>
        <dbReference type="SAM" id="MobiDB-lite"/>
    </source>
</evidence>
<dbReference type="PaxDb" id="882-DVU_3394"/>
<feature type="region of interest" description="Disordered" evidence="1">
    <location>
        <begin position="21"/>
        <end position="59"/>
    </location>
</feature>
<name>Q725N0_NITV2</name>
<dbReference type="EnsemblBacteria" id="AAS97863">
    <property type="protein sequence ID" value="AAS97863"/>
    <property type="gene ID" value="DVU_3394"/>
</dbReference>
<dbReference type="AlphaFoldDB" id="Q725N0"/>
<reference evidence="2 3" key="1">
    <citation type="journal article" date="2004" name="Nat. Biotechnol.">
        <title>The genome sequence of the anaerobic, sulfate-reducing bacterium Desulfovibrio vulgaris Hildenborough.</title>
        <authorList>
            <person name="Heidelberg J.F."/>
            <person name="Seshadri R."/>
            <person name="Haveman S.A."/>
            <person name="Hemme C.L."/>
            <person name="Paulsen I.T."/>
            <person name="Kolonay J.F."/>
            <person name="Eisen J.A."/>
            <person name="Ward N."/>
            <person name="Methe B."/>
            <person name="Brinkac L.M."/>
            <person name="Daugherty S.C."/>
            <person name="Deboy R.T."/>
            <person name="Dodson R.J."/>
            <person name="Durkin A.S."/>
            <person name="Madupu R."/>
            <person name="Nelson W.C."/>
            <person name="Sullivan S.A."/>
            <person name="Fouts D."/>
            <person name="Haft D.H."/>
            <person name="Selengut J."/>
            <person name="Peterson J.D."/>
            <person name="Davidsen T.M."/>
            <person name="Zafar N."/>
            <person name="Zhou L."/>
            <person name="Radune D."/>
            <person name="Dimitrov G."/>
            <person name="Hance M."/>
            <person name="Tran K."/>
            <person name="Khouri H."/>
            <person name="Gill J."/>
            <person name="Utterback T.R."/>
            <person name="Feldblyum T.V."/>
            <person name="Wall J.D."/>
            <person name="Voordouw G."/>
            <person name="Fraser C.M."/>
        </authorList>
    </citation>
    <scope>NUCLEOTIDE SEQUENCE [LARGE SCALE GENOMIC DNA]</scope>
    <source>
        <strain evidence="3">ATCC 29579 / DSM 644 / NCIMB 8303 / VKM B-1760 / Hildenborough</strain>
    </source>
</reference>
<evidence type="ECO:0000313" key="2">
    <source>
        <dbReference type="EMBL" id="AAS97863.1"/>
    </source>
</evidence>
<dbReference type="KEGG" id="dvu:DVU_3394"/>
<protein>
    <submittedName>
        <fullName evidence="2">Uncharacterized protein</fullName>
    </submittedName>
</protein>
<dbReference type="EMBL" id="AE017285">
    <property type="protein sequence ID" value="AAS97863.1"/>
    <property type="molecule type" value="Genomic_DNA"/>
</dbReference>
<sequence length="59" mass="7143">MVRTGLRTMSYLIKTYRYKRYEHRNQLTPEQLPDRQNKKLPYRSPTHGKPERHTPADST</sequence>
<dbReference type="Proteomes" id="UP000002194">
    <property type="component" value="Chromosome"/>
</dbReference>
<dbReference type="HOGENOM" id="CLU_2952984_0_0_7"/>
<proteinExistence type="predicted"/>
<evidence type="ECO:0000313" key="3">
    <source>
        <dbReference type="Proteomes" id="UP000002194"/>
    </source>
</evidence>
<gene>
    <name evidence="2" type="ordered locus">DVU_3394</name>
</gene>
<organism evidence="2 3">
    <name type="scientific">Nitratidesulfovibrio vulgaris (strain ATCC 29579 / DSM 644 / CCUG 34227 / NCIMB 8303 / VKM B-1760 / Hildenborough)</name>
    <name type="common">Desulfovibrio vulgaris</name>
    <dbReference type="NCBI Taxonomy" id="882"/>
    <lineage>
        <taxon>Bacteria</taxon>
        <taxon>Pseudomonadati</taxon>
        <taxon>Thermodesulfobacteriota</taxon>
        <taxon>Desulfovibrionia</taxon>
        <taxon>Desulfovibrionales</taxon>
        <taxon>Desulfovibrionaceae</taxon>
        <taxon>Nitratidesulfovibrio</taxon>
    </lineage>
</organism>